<evidence type="ECO:0000256" key="1">
    <source>
        <dbReference type="ARBA" id="ARBA00022500"/>
    </source>
</evidence>
<dbReference type="PANTHER" id="PTHR43531">
    <property type="entry name" value="PROTEIN ICFG"/>
    <property type="match status" value="1"/>
</dbReference>
<feature type="transmembrane region" description="Helical" evidence="4">
    <location>
        <begin position="205"/>
        <end position="225"/>
    </location>
</feature>
<sequence>MRRCVMKGKKFNDWKIKTRLITFSTSIVLLAGVALLLSLNSMQQLRKNVDQTNTDIFPVVLEAQNVRRNIIIVERNLLDMALAGDMNLVQDTQADSQQRANEVNTSLTTMESILKSSGSEEDLSELAHFREHILEMRDIRTSAEEILLTGNGDEWQKAEAIIRNEYIPISQEIRVDLRDFSDHIQQDFVQSAEKTRRISVISERVTFGLTVLFILTAILVTIRLVRDFMKPLKEIEAASRALAQGDFDSEITFHSKNEFGQVCDSIRTSFAELKRVIDEISLCFREMANGNFTIQPSMTFPGELRKIELSASDLLKQLNEAFGEIDTAASQVASGSEQVSNGAQALSQGATEQASSIEELSATTQDISAKINLNAERTETANTKCKIAGERLDESGEKMKQLVSAMGEIKATSAEIQTIIKAIDDIAFQTNILALNAAVEAARAGMAGKGFAVVADEVRNLAGKSADASKTTQEMIEKSIRAVENGSILAADTAEVLDETAQYTGEVITSITEIAEASAEQAQAIMQITQGLDQISSVVQTNSATSEESAAASEELSSQAVMLKNLVGKFKITSGTMDFLEKDYSDFAIPAGTDIYRDKY</sequence>
<dbReference type="PANTHER" id="PTHR43531:SF11">
    <property type="entry name" value="METHYL-ACCEPTING CHEMOTAXIS PROTEIN 3"/>
    <property type="match status" value="1"/>
</dbReference>
<dbReference type="GO" id="GO:0005886">
    <property type="term" value="C:plasma membrane"/>
    <property type="evidence" value="ECO:0007669"/>
    <property type="project" value="TreeGrafter"/>
</dbReference>
<reference evidence="7 8" key="1">
    <citation type="submission" date="2019-08" db="EMBL/GenBank/DDBJ databases">
        <title>In-depth cultivation of the pig gut microbiome towards novel bacterial diversity and tailored functional studies.</title>
        <authorList>
            <person name="Wylensek D."/>
            <person name="Hitch T.C.A."/>
            <person name="Clavel T."/>
        </authorList>
    </citation>
    <scope>NUCLEOTIDE SEQUENCE [LARGE SCALE GENOMIC DNA]</scope>
    <source>
        <strain evidence="7 8">WCA-389-WT-23D1</strain>
    </source>
</reference>
<feature type="domain" description="Methyl-accepting transducer" evidence="5">
    <location>
        <begin position="328"/>
        <end position="557"/>
    </location>
</feature>
<dbReference type="InterPro" id="IPR024478">
    <property type="entry name" value="HlyB_4HB_MCP"/>
</dbReference>
<feature type="transmembrane region" description="Helical" evidence="4">
    <location>
        <begin position="20"/>
        <end position="39"/>
    </location>
</feature>
<dbReference type="EMBL" id="VUMD01000024">
    <property type="protein sequence ID" value="MSS38408.1"/>
    <property type="molecule type" value="Genomic_DNA"/>
</dbReference>
<evidence type="ECO:0000259" key="5">
    <source>
        <dbReference type="PROSITE" id="PS50111"/>
    </source>
</evidence>
<keyword evidence="4" id="KW-0472">Membrane</keyword>
<dbReference type="GO" id="GO:0006935">
    <property type="term" value="P:chemotaxis"/>
    <property type="evidence" value="ECO:0007669"/>
    <property type="project" value="UniProtKB-KW"/>
</dbReference>
<organism evidence="7 8">
    <name type="scientific">Clostridium porci</name>
    <dbReference type="NCBI Taxonomy" id="2605778"/>
    <lineage>
        <taxon>Bacteria</taxon>
        <taxon>Bacillati</taxon>
        <taxon>Bacillota</taxon>
        <taxon>Clostridia</taxon>
        <taxon>Eubacteriales</taxon>
        <taxon>Clostridiaceae</taxon>
        <taxon>Clostridium</taxon>
    </lineage>
</organism>
<evidence type="ECO:0000256" key="3">
    <source>
        <dbReference type="PROSITE-ProRule" id="PRU00284"/>
    </source>
</evidence>
<dbReference type="PROSITE" id="PS50885">
    <property type="entry name" value="HAMP"/>
    <property type="match status" value="1"/>
</dbReference>
<dbReference type="PRINTS" id="PR00260">
    <property type="entry name" value="CHEMTRNSDUCR"/>
</dbReference>
<comment type="similarity">
    <text evidence="2">Belongs to the methyl-accepting chemotaxis (MCP) protein family.</text>
</comment>
<dbReference type="GO" id="GO:0004888">
    <property type="term" value="F:transmembrane signaling receptor activity"/>
    <property type="evidence" value="ECO:0007669"/>
    <property type="project" value="InterPro"/>
</dbReference>
<dbReference type="SMART" id="SM00304">
    <property type="entry name" value="HAMP"/>
    <property type="match status" value="1"/>
</dbReference>
<evidence type="ECO:0000256" key="2">
    <source>
        <dbReference type="ARBA" id="ARBA00029447"/>
    </source>
</evidence>
<evidence type="ECO:0000256" key="4">
    <source>
        <dbReference type="SAM" id="Phobius"/>
    </source>
</evidence>
<dbReference type="Pfam" id="PF00015">
    <property type="entry name" value="MCPsignal"/>
    <property type="match status" value="1"/>
</dbReference>
<keyword evidence="4" id="KW-1133">Transmembrane helix</keyword>
<dbReference type="CDD" id="cd06225">
    <property type="entry name" value="HAMP"/>
    <property type="match status" value="1"/>
</dbReference>
<evidence type="ECO:0000313" key="8">
    <source>
        <dbReference type="Proteomes" id="UP000429958"/>
    </source>
</evidence>
<keyword evidence="4" id="KW-0812">Transmembrane</keyword>
<dbReference type="InterPro" id="IPR004090">
    <property type="entry name" value="Chemotax_Me-accpt_rcpt"/>
</dbReference>
<name>A0A7X2TEN4_9CLOT</name>
<dbReference type="GO" id="GO:0007165">
    <property type="term" value="P:signal transduction"/>
    <property type="evidence" value="ECO:0007669"/>
    <property type="project" value="UniProtKB-KW"/>
</dbReference>
<dbReference type="InterPro" id="IPR051310">
    <property type="entry name" value="MCP_chemotaxis"/>
</dbReference>
<keyword evidence="8" id="KW-1185">Reference proteome</keyword>
<dbReference type="InterPro" id="IPR003660">
    <property type="entry name" value="HAMP_dom"/>
</dbReference>
<dbReference type="SMART" id="SM00283">
    <property type="entry name" value="MA"/>
    <property type="match status" value="1"/>
</dbReference>
<dbReference type="SUPFAM" id="SSF58104">
    <property type="entry name" value="Methyl-accepting chemotaxis protein (MCP) signaling domain"/>
    <property type="match status" value="1"/>
</dbReference>
<dbReference type="InterPro" id="IPR004089">
    <property type="entry name" value="MCPsignal_dom"/>
</dbReference>
<dbReference type="Gene3D" id="6.10.340.10">
    <property type="match status" value="1"/>
</dbReference>
<evidence type="ECO:0000259" key="6">
    <source>
        <dbReference type="PROSITE" id="PS50885"/>
    </source>
</evidence>
<keyword evidence="3" id="KW-0807">Transducer</keyword>
<dbReference type="Proteomes" id="UP000429958">
    <property type="component" value="Unassembled WGS sequence"/>
</dbReference>
<feature type="domain" description="HAMP" evidence="6">
    <location>
        <begin position="226"/>
        <end position="278"/>
    </location>
</feature>
<keyword evidence="1" id="KW-0145">Chemotaxis</keyword>
<dbReference type="AlphaFoldDB" id="A0A7X2TEN4"/>
<dbReference type="Pfam" id="PF12729">
    <property type="entry name" value="4HB_MCP_1"/>
    <property type="match status" value="1"/>
</dbReference>
<accession>A0A7X2TEN4</accession>
<evidence type="ECO:0000313" key="7">
    <source>
        <dbReference type="EMBL" id="MSS38408.1"/>
    </source>
</evidence>
<protein>
    <submittedName>
        <fullName evidence="7">HAMP domain-containing protein</fullName>
    </submittedName>
</protein>
<dbReference type="PROSITE" id="PS50111">
    <property type="entry name" value="CHEMOTAXIS_TRANSDUC_2"/>
    <property type="match status" value="1"/>
</dbReference>
<dbReference type="Gene3D" id="1.10.287.950">
    <property type="entry name" value="Methyl-accepting chemotaxis protein"/>
    <property type="match status" value="1"/>
</dbReference>
<gene>
    <name evidence="7" type="ORF">FYJ39_18210</name>
</gene>
<comment type="caution">
    <text evidence="7">The sequence shown here is derived from an EMBL/GenBank/DDBJ whole genome shotgun (WGS) entry which is preliminary data.</text>
</comment>
<proteinExistence type="inferred from homology"/>
<dbReference type="Pfam" id="PF00672">
    <property type="entry name" value="HAMP"/>
    <property type="match status" value="1"/>
</dbReference>